<dbReference type="EMBL" id="JFHC01000027">
    <property type="protein sequence ID" value="KDR41453.1"/>
    <property type="molecule type" value="Genomic_DNA"/>
</dbReference>
<dbReference type="PROSITE" id="PS01173">
    <property type="entry name" value="LIPASE_GDXG_HIS"/>
    <property type="match status" value="1"/>
</dbReference>
<keyword evidence="2 4" id="KW-0378">Hydrolase</keyword>
<accession>A0A069PL69</accession>
<dbReference type="PANTHER" id="PTHR48081:SF30">
    <property type="entry name" value="ACETYL-HYDROLASE LIPR-RELATED"/>
    <property type="match status" value="1"/>
</dbReference>
<dbReference type="InterPro" id="IPR002168">
    <property type="entry name" value="Lipase_GDXG_HIS_AS"/>
</dbReference>
<evidence type="ECO:0000256" key="1">
    <source>
        <dbReference type="ARBA" id="ARBA00010515"/>
    </source>
</evidence>
<dbReference type="Proteomes" id="UP000027466">
    <property type="component" value="Unassembled WGS sequence"/>
</dbReference>
<gene>
    <name evidence="4" type="ORF">BG61_17365</name>
</gene>
<dbReference type="AlphaFoldDB" id="A0A069PL69"/>
<reference evidence="4 5" key="1">
    <citation type="submission" date="2014-03" db="EMBL/GenBank/DDBJ databases">
        <title>Draft Genome Sequences of Four Burkholderia Strains.</title>
        <authorList>
            <person name="Liu X.Y."/>
            <person name="Li C.X."/>
            <person name="Xu J.H."/>
        </authorList>
    </citation>
    <scope>NUCLEOTIDE SEQUENCE [LARGE SCALE GENOMIC DNA]</scope>
    <source>
        <strain evidence="4 5">DSM 50014</strain>
    </source>
</reference>
<evidence type="ECO:0000259" key="3">
    <source>
        <dbReference type="Pfam" id="PF07859"/>
    </source>
</evidence>
<protein>
    <submittedName>
        <fullName evidence="4">Alpha/beta hydrolase</fullName>
    </submittedName>
</protein>
<feature type="domain" description="Alpha/beta hydrolase fold-3" evidence="3">
    <location>
        <begin position="68"/>
        <end position="269"/>
    </location>
</feature>
<dbReference type="SUPFAM" id="SSF53474">
    <property type="entry name" value="alpha/beta-Hydrolases"/>
    <property type="match status" value="1"/>
</dbReference>
<evidence type="ECO:0000256" key="2">
    <source>
        <dbReference type="ARBA" id="ARBA00022801"/>
    </source>
</evidence>
<comment type="similarity">
    <text evidence="1">Belongs to the 'GDXG' lipolytic enzyme family.</text>
</comment>
<keyword evidence="5" id="KW-1185">Reference proteome</keyword>
<dbReference type="Gene3D" id="3.40.50.1820">
    <property type="entry name" value="alpha/beta hydrolase"/>
    <property type="match status" value="1"/>
</dbReference>
<proteinExistence type="inferred from homology"/>
<dbReference type="GO" id="GO:0004806">
    <property type="term" value="F:triacylglycerol lipase activity"/>
    <property type="evidence" value="ECO:0007669"/>
    <property type="project" value="TreeGrafter"/>
</dbReference>
<name>A0A069PL69_9BURK</name>
<evidence type="ECO:0000313" key="4">
    <source>
        <dbReference type="EMBL" id="KDR41453.1"/>
    </source>
</evidence>
<dbReference type="InterPro" id="IPR013094">
    <property type="entry name" value="AB_hydrolase_3"/>
</dbReference>
<dbReference type="Pfam" id="PF07859">
    <property type="entry name" value="Abhydrolase_3"/>
    <property type="match status" value="1"/>
</dbReference>
<organism evidence="4 5">
    <name type="scientific">Caballeronia glathei</name>
    <dbReference type="NCBI Taxonomy" id="60547"/>
    <lineage>
        <taxon>Bacteria</taxon>
        <taxon>Pseudomonadati</taxon>
        <taxon>Pseudomonadota</taxon>
        <taxon>Betaproteobacteria</taxon>
        <taxon>Burkholderiales</taxon>
        <taxon>Burkholderiaceae</taxon>
        <taxon>Caballeronia</taxon>
    </lineage>
</organism>
<comment type="caution">
    <text evidence="4">The sequence shown here is derived from an EMBL/GenBank/DDBJ whole genome shotgun (WGS) entry which is preliminary data.</text>
</comment>
<dbReference type="InterPro" id="IPR050300">
    <property type="entry name" value="GDXG_lipolytic_enzyme"/>
</dbReference>
<dbReference type="RefSeq" id="WP_035934830.1">
    <property type="nucleotide sequence ID" value="NZ_CADFFX010000005.1"/>
</dbReference>
<evidence type="ECO:0000313" key="5">
    <source>
        <dbReference type="Proteomes" id="UP000027466"/>
    </source>
</evidence>
<dbReference type="PANTHER" id="PTHR48081">
    <property type="entry name" value="AB HYDROLASE SUPERFAMILY PROTEIN C4A8.06C"/>
    <property type="match status" value="1"/>
</dbReference>
<sequence length="305" mass="32751">MADPQIEIIRSLLASRPRPAALAERRERLDAFGTRYTVPADVQIDSEVANGVAAEWTITPEADPTRVVMFLHGGAYISGSLVSHRHLVAQVGREARARTLALDYRLAPEHPFPAALEDAVAGYRFLLSRGYEPAHIALAGESAGGGLALAALVSLRDMGVELPACIWCSSPWTDLEMSGQTMTTKASVDPLIQKPYLLEAAAAYLHGADARTPLASPLYADLAGLPPMLVQAGTAETLLDDSIRLARQAAEANVRVTLEAWPDMIHAWTLFYQQLDAGRRSLASAGAFIGSMLNRDSTSLQSPIV</sequence>
<dbReference type="InterPro" id="IPR029058">
    <property type="entry name" value="AB_hydrolase_fold"/>
</dbReference>
<dbReference type="STRING" id="60547.GCA_000751215_04156"/>